<dbReference type="STRING" id="649349.Lbys_1902"/>
<feature type="domain" description="TRNA-binding" evidence="17">
    <location>
        <begin position="39"/>
        <end position="152"/>
    </location>
</feature>
<dbReference type="GO" id="GO:0000287">
    <property type="term" value="F:magnesium ion binding"/>
    <property type="evidence" value="ECO:0007669"/>
    <property type="project" value="UniProtKB-UniRule"/>
</dbReference>
<dbReference type="GO" id="GO:0004826">
    <property type="term" value="F:phenylalanine-tRNA ligase activity"/>
    <property type="evidence" value="ECO:0007669"/>
    <property type="project" value="UniProtKB-UniRule"/>
</dbReference>
<organism evidence="20 21">
    <name type="scientific">Leadbetterella byssophila (strain DSM 17132 / JCM 16389 / KACC 11308 / NBRC 106382 / 4M15)</name>
    <dbReference type="NCBI Taxonomy" id="649349"/>
    <lineage>
        <taxon>Bacteria</taxon>
        <taxon>Pseudomonadati</taxon>
        <taxon>Bacteroidota</taxon>
        <taxon>Cytophagia</taxon>
        <taxon>Cytophagales</taxon>
        <taxon>Leadbetterellaceae</taxon>
        <taxon>Leadbetterella</taxon>
    </lineage>
</organism>
<dbReference type="SUPFAM" id="SSF55681">
    <property type="entry name" value="Class II aaRS and biotin synthetases"/>
    <property type="match status" value="1"/>
</dbReference>
<feature type="binding site" evidence="15">
    <location>
        <position position="469"/>
    </location>
    <ligand>
        <name>Mg(2+)</name>
        <dbReference type="ChEBI" id="CHEBI:18420"/>
        <note>shared with alpha subunit</note>
    </ligand>
</feature>
<keyword evidence="9 15" id="KW-0067">ATP-binding</keyword>
<gene>
    <name evidence="15" type="primary">pheT</name>
    <name evidence="20" type="ordered locus">Lbys_1902</name>
</gene>
<dbReference type="EC" id="6.1.1.20" evidence="15"/>
<dbReference type="Pfam" id="PF03147">
    <property type="entry name" value="FDX-ACB"/>
    <property type="match status" value="1"/>
</dbReference>
<evidence type="ECO:0000256" key="13">
    <source>
        <dbReference type="ARBA" id="ARBA00023146"/>
    </source>
</evidence>
<keyword evidence="11 16" id="KW-0694">RNA-binding</keyword>
<dbReference type="PANTHER" id="PTHR10947">
    <property type="entry name" value="PHENYLALANYL-TRNA SYNTHETASE BETA CHAIN AND LEUCINE-RICH REPEAT-CONTAINING PROTEIN 47"/>
    <property type="match status" value="1"/>
</dbReference>
<dbReference type="Pfam" id="PF17759">
    <property type="entry name" value="tRNA_synthFbeta"/>
    <property type="match status" value="1"/>
</dbReference>
<keyword evidence="7 15" id="KW-0479">Metal-binding</keyword>
<dbReference type="InterPro" id="IPR036690">
    <property type="entry name" value="Fdx_antiC-bd_sf"/>
</dbReference>
<dbReference type="InterPro" id="IPR012340">
    <property type="entry name" value="NA-bd_OB-fold"/>
</dbReference>
<evidence type="ECO:0000256" key="10">
    <source>
        <dbReference type="ARBA" id="ARBA00022842"/>
    </source>
</evidence>
<reference key="1">
    <citation type="submission" date="2010-11" db="EMBL/GenBank/DDBJ databases">
        <title>The complete genome of Leadbetterella byssophila DSM 17132.</title>
        <authorList>
            <consortium name="US DOE Joint Genome Institute (JGI-PGF)"/>
            <person name="Lucas S."/>
            <person name="Copeland A."/>
            <person name="Lapidus A."/>
            <person name="Glavina del Rio T."/>
            <person name="Dalin E."/>
            <person name="Tice H."/>
            <person name="Bruce D."/>
            <person name="Goodwin L."/>
            <person name="Pitluck S."/>
            <person name="Kyrpides N."/>
            <person name="Mavromatis K."/>
            <person name="Ivanova N."/>
            <person name="Teshima H."/>
            <person name="Brettin T."/>
            <person name="Detter J.C."/>
            <person name="Han C."/>
            <person name="Tapia R."/>
            <person name="Land M."/>
            <person name="Hauser L."/>
            <person name="Markowitz V."/>
            <person name="Cheng J.-F."/>
            <person name="Hugenholtz P."/>
            <person name="Woyke T."/>
            <person name="Wu D."/>
            <person name="Tindall B."/>
            <person name="Pomrenke H.G."/>
            <person name="Brambilla E."/>
            <person name="Klenk H.-P."/>
            <person name="Eisen J.A."/>
        </authorList>
    </citation>
    <scope>NUCLEOTIDE SEQUENCE [LARGE SCALE GENOMIC DNA]</scope>
    <source>
        <strain>DSM 17132</strain>
    </source>
</reference>
<dbReference type="Gene3D" id="3.30.930.10">
    <property type="entry name" value="Bira Bifunctional Protein, Domain 2"/>
    <property type="match status" value="1"/>
</dbReference>
<dbReference type="InterPro" id="IPR020825">
    <property type="entry name" value="Phe-tRNA_synthase-like_B3/B4"/>
</dbReference>
<evidence type="ECO:0000256" key="5">
    <source>
        <dbReference type="ARBA" id="ARBA00022555"/>
    </source>
</evidence>
<sequence>MKISYKSLKKFISFEHSPEELGRLLTSTGLEVEGIEEIKGTLDGLVIGKVLSCEKHPDADKLKLTRVDVGGEEILDIVCGAPNVAEGQKVIVAPVGVTLYPTEGEPFTIKKSKIRGASSNGMLCAEDEIGLGKSHDGLLILDTDLAPGTPVAQYFKKEGDHVIEIGLTPNRADAASHFGVARDIKAVTGLDLQLPDVSGFSLGSAEPKIDLEVIATEACPRFCGLEIQGVSVKESPEWLQEFLRAVGLNPINNIVDISNYICHFLGQPMHIFDADEIRGGKVVVRKPEAGTEIITLDGVSRKFRGQDLAICDAEGPMAIAGVFGGQKSGVKAETKHIFLEVAYFDPAHIRSTASYFGLKTDASFRYERGTDPNMPPYAIKLAALLVQELAGGQIVSKSFDNYPTPISNFEFDVKVRNIDRLIGKALGIGKIKEILERLDIGVQDKGEGVLAVSVPPYRVDVNREADIVEEVLRIYGFDNVELSDHLSASYLSDFPVKEEEGLRISLTATLAAMGFNEIQCLSIVNPKENAWTGDPESSVKLLNPLSEELSEMRQSLLFSALNTAVYNINRRNRDLKVFEFGRVYKRNTQGKVKEKKMLSLLLTGKTSAESWALKGDNTAYRHLHQAVQQVLKWMKVRQFEGQETASPTFAYGLDYTVNGKVLVSFGKVKADLLKKADLKQEAYYAEFDWEYLMQQYSTDFVFKEISKFPEVRRDLSLVLDEEVSFNKIQKIAYQTEKKLLKQVNVFDVYKGDKLAENQKSYSVSFILQDQEKTLTDQQIDKTMQRLMGAFEREVGAIIRK</sequence>
<dbReference type="GO" id="GO:0006432">
    <property type="term" value="P:phenylalanyl-tRNA aminoacylation"/>
    <property type="evidence" value="ECO:0007669"/>
    <property type="project" value="UniProtKB-UniRule"/>
</dbReference>
<evidence type="ECO:0000313" key="21">
    <source>
        <dbReference type="Proteomes" id="UP000007435"/>
    </source>
</evidence>
<keyword evidence="8 15" id="KW-0547">Nucleotide-binding</keyword>
<reference evidence="20 21" key="2">
    <citation type="journal article" date="2011" name="Stand. Genomic Sci.">
        <title>Complete genome sequence of Leadbetterella byssophila type strain (4M15).</title>
        <authorList>
            <person name="Abt B."/>
            <person name="Teshima H."/>
            <person name="Lucas S."/>
            <person name="Lapidus A."/>
            <person name="Del Rio T.G."/>
            <person name="Nolan M."/>
            <person name="Tice H."/>
            <person name="Cheng J.F."/>
            <person name="Pitluck S."/>
            <person name="Liolios K."/>
            <person name="Pagani I."/>
            <person name="Ivanova N."/>
            <person name="Mavromatis K."/>
            <person name="Pati A."/>
            <person name="Tapia R."/>
            <person name="Han C."/>
            <person name="Goodwin L."/>
            <person name="Chen A."/>
            <person name="Palaniappan K."/>
            <person name="Land M."/>
            <person name="Hauser L."/>
            <person name="Chang Y.J."/>
            <person name="Jeffries C.D."/>
            <person name="Rohde M."/>
            <person name="Goker M."/>
            <person name="Tindall B.J."/>
            <person name="Detter J.C."/>
            <person name="Woyke T."/>
            <person name="Bristow J."/>
            <person name="Eisen J.A."/>
            <person name="Markowitz V."/>
            <person name="Hugenholtz P."/>
            <person name="Klenk H.P."/>
            <person name="Kyrpides N.C."/>
        </authorList>
    </citation>
    <scope>NUCLEOTIDE SEQUENCE [LARGE SCALE GENOMIC DNA]</scope>
    <source>
        <strain evidence="21">DSM 17132 / JCM 16389 / KACC 11308 / NBRC 106382 / 4M15</strain>
    </source>
</reference>
<evidence type="ECO:0000256" key="7">
    <source>
        <dbReference type="ARBA" id="ARBA00022723"/>
    </source>
</evidence>
<evidence type="ECO:0000256" key="4">
    <source>
        <dbReference type="ARBA" id="ARBA00022490"/>
    </source>
</evidence>
<evidence type="ECO:0000256" key="12">
    <source>
        <dbReference type="ARBA" id="ARBA00022917"/>
    </source>
</evidence>
<evidence type="ECO:0000259" key="19">
    <source>
        <dbReference type="PROSITE" id="PS51483"/>
    </source>
</evidence>
<protein>
    <recommendedName>
        <fullName evidence="15">Phenylalanine--tRNA ligase beta subunit</fullName>
        <ecNumber evidence="15">6.1.1.20</ecNumber>
    </recommendedName>
    <alternativeName>
        <fullName evidence="15">Phenylalanyl-tRNA synthetase beta subunit</fullName>
        <shortName evidence="15">PheRS</shortName>
    </alternativeName>
</protein>
<dbReference type="PROSITE" id="PS51483">
    <property type="entry name" value="B5"/>
    <property type="match status" value="1"/>
</dbReference>
<accession>E4RRR7</accession>
<keyword evidence="13 15" id="KW-0030">Aminoacyl-tRNA synthetase</keyword>
<dbReference type="Gene3D" id="3.50.40.10">
    <property type="entry name" value="Phenylalanyl-trna Synthetase, Chain B, domain 3"/>
    <property type="match status" value="1"/>
</dbReference>
<dbReference type="InterPro" id="IPR045864">
    <property type="entry name" value="aa-tRNA-synth_II/BPL/LPL"/>
</dbReference>
<evidence type="ECO:0000259" key="17">
    <source>
        <dbReference type="PROSITE" id="PS50886"/>
    </source>
</evidence>
<dbReference type="NCBIfam" id="TIGR00472">
    <property type="entry name" value="pheT_bact"/>
    <property type="match status" value="1"/>
</dbReference>
<dbReference type="SUPFAM" id="SSF54991">
    <property type="entry name" value="Anticodon-binding domain of PheRS"/>
    <property type="match status" value="1"/>
</dbReference>
<dbReference type="SUPFAM" id="SSF50249">
    <property type="entry name" value="Nucleic acid-binding proteins"/>
    <property type="match status" value="1"/>
</dbReference>
<evidence type="ECO:0000256" key="14">
    <source>
        <dbReference type="ARBA" id="ARBA00049255"/>
    </source>
</evidence>
<keyword evidence="12 15" id="KW-0648">Protein biosynthesis</keyword>
<dbReference type="AlphaFoldDB" id="E4RRR7"/>
<dbReference type="KEGG" id="lby:Lbys_1902"/>
<evidence type="ECO:0000256" key="3">
    <source>
        <dbReference type="ARBA" id="ARBA00011209"/>
    </source>
</evidence>
<dbReference type="Gene3D" id="3.30.70.380">
    <property type="entry name" value="Ferrodoxin-fold anticodon-binding domain"/>
    <property type="match status" value="1"/>
</dbReference>
<comment type="cofactor">
    <cofactor evidence="15">
        <name>Mg(2+)</name>
        <dbReference type="ChEBI" id="CHEBI:18420"/>
    </cofactor>
    <text evidence="15">Binds 2 magnesium ions per tetramer.</text>
</comment>
<dbReference type="FunFam" id="2.40.50.140:FF:000045">
    <property type="entry name" value="Phenylalanine--tRNA ligase beta subunit"/>
    <property type="match status" value="1"/>
</dbReference>
<dbReference type="HAMAP" id="MF_00283">
    <property type="entry name" value="Phe_tRNA_synth_beta1"/>
    <property type="match status" value="1"/>
</dbReference>
<comment type="subcellular location">
    <subcellularLocation>
        <location evidence="1 15">Cytoplasm</location>
    </subcellularLocation>
</comment>
<feature type="binding site" evidence="15">
    <location>
        <position position="460"/>
    </location>
    <ligand>
        <name>Mg(2+)</name>
        <dbReference type="ChEBI" id="CHEBI:18420"/>
        <note>shared with alpha subunit</note>
    </ligand>
</feature>
<dbReference type="PROSITE" id="PS50886">
    <property type="entry name" value="TRBD"/>
    <property type="match status" value="1"/>
</dbReference>
<evidence type="ECO:0000256" key="2">
    <source>
        <dbReference type="ARBA" id="ARBA00008653"/>
    </source>
</evidence>
<dbReference type="InterPro" id="IPR041616">
    <property type="entry name" value="PheRS_beta_core"/>
</dbReference>
<evidence type="ECO:0000256" key="9">
    <source>
        <dbReference type="ARBA" id="ARBA00022840"/>
    </source>
</evidence>
<dbReference type="PANTHER" id="PTHR10947:SF0">
    <property type="entry name" value="PHENYLALANINE--TRNA LIGASE BETA SUBUNIT"/>
    <property type="match status" value="1"/>
</dbReference>
<dbReference type="SMART" id="SM00896">
    <property type="entry name" value="FDX-ACB"/>
    <property type="match status" value="1"/>
</dbReference>
<dbReference type="Pfam" id="PF03483">
    <property type="entry name" value="B3_4"/>
    <property type="match status" value="1"/>
</dbReference>
<dbReference type="InterPro" id="IPR005147">
    <property type="entry name" value="tRNA_synthase_B5-dom"/>
</dbReference>
<dbReference type="SUPFAM" id="SSF56037">
    <property type="entry name" value="PheT/TilS domain"/>
    <property type="match status" value="1"/>
</dbReference>
<dbReference type="InterPro" id="IPR009061">
    <property type="entry name" value="DNA-bd_dom_put_sf"/>
</dbReference>
<dbReference type="OrthoDB" id="9805455at2"/>
<dbReference type="GO" id="GO:0009328">
    <property type="term" value="C:phenylalanine-tRNA ligase complex"/>
    <property type="evidence" value="ECO:0007669"/>
    <property type="project" value="TreeGrafter"/>
</dbReference>
<dbReference type="GO" id="GO:0005524">
    <property type="term" value="F:ATP binding"/>
    <property type="evidence" value="ECO:0007669"/>
    <property type="project" value="UniProtKB-UniRule"/>
</dbReference>
<dbReference type="SMART" id="SM00873">
    <property type="entry name" value="B3_4"/>
    <property type="match status" value="1"/>
</dbReference>
<feature type="binding site" evidence="15">
    <location>
        <position position="470"/>
    </location>
    <ligand>
        <name>Mg(2+)</name>
        <dbReference type="ChEBI" id="CHEBI:18420"/>
        <note>shared with alpha subunit</note>
    </ligand>
</feature>
<keyword evidence="6 15" id="KW-0436">Ligase</keyword>
<evidence type="ECO:0000259" key="18">
    <source>
        <dbReference type="PROSITE" id="PS51447"/>
    </source>
</evidence>
<dbReference type="InterPro" id="IPR045060">
    <property type="entry name" value="Phe-tRNA-ligase_IIc_bsu"/>
</dbReference>
<comment type="subunit">
    <text evidence="3 15">Tetramer of two alpha and two beta subunits.</text>
</comment>
<name>E4RRR7_LEAB4</name>
<dbReference type="InterPro" id="IPR005121">
    <property type="entry name" value="Fdx_antiC-bd"/>
</dbReference>
<keyword evidence="4 15" id="KW-0963">Cytoplasm</keyword>
<feature type="domain" description="FDX-ACB" evidence="18">
    <location>
        <begin position="706"/>
        <end position="799"/>
    </location>
</feature>
<dbReference type="GO" id="GO:0000049">
    <property type="term" value="F:tRNA binding"/>
    <property type="evidence" value="ECO:0007669"/>
    <property type="project" value="UniProtKB-UniRule"/>
</dbReference>
<dbReference type="InterPro" id="IPR002547">
    <property type="entry name" value="tRNA-bd_dom"/>
</dbReference>
<dbReference type="Proteomes" id="UP000007435">
    <property type="component" value="Chromosome"/>
</dbReference>
<dbReference type="SMART" id="SM00874">
    <property type="entry name" value="B5"/>
    <property type="match status" value="1"/>
</dbReference>
<comment type="similarity">
    <text evidence="2 15">Belongs to the phenylalanyl-tRNA synthetase beta subunit family. Type 1 subfamily.</text>
</comment>
<evidence type="ECO:0000256" key="16">
    <source>
        <dbReference type="PROSITE-ProRule" id="PRU00209"/>
    </source>
</evidence>
<evidence type="ECO:0000256" key="6">
    <source>
        <dbReference type="ARBA" id="ARBA00022598"/>
    </source>
</evidence>
<dbReference type="NCBIfam" id="NF045760">
    <property type="entry name" value="YtpR"/>
    <property type="match status" value="1"/>
</dbReference>
<comment type="catalytic activity">
    <reaction evidence="14 15">
        <text>tRNA(Phe) + L-phenylalanine + ATP = L-phenylalanyl-tRNA(Phe) + AMP + diphosphate + H(+)</text>
        <dbReference type="Rhea" id="RHEA:19413"/>
        <dbReference type="Rhea" id="RHEA-COMP:9668"/>
        <dbReference type="Rhea" id="RHEA-COMP:9699"/>
        <dbReference type="ChEBI" id="CHEBI:15378"/>
        <dbReference type="ChEBI" id="CHEBI:30616"/>
        <dbReference type="ChEBI" id="CHEBI:33019"/>
        <dbReference type="ChEBI" id="CHEBI:58095"/>
        <dbReference type="ChEBI" id="CHEBI:78442"/>
        <dbReference type="ChEBI" id="CHEBI:78531"/>
        <dbReference type="ChEBI" id="CHEBI:456215"/>
        <dbReference type="EC" id="6.1.1.20"/>
    </reaction>
</comment>
<feature type="binding site" evidence="15">
    <location>
        <position position="466"/>
    </location>
    <ligand>
        <name>Mg(2+)</name>
        <dbReference type="ChEBI" id="CHEBI:18420"/>
        <note>shared with alpha subunit</note>
    </ligand>
</feature>
<dbReference type="InterPro" id="IPR033714">
    <property type="entry name" value="tRNA_bind_bactPheRS"/>
</dbReference>
<dbReference type="EMBL" id="CP002305">
    <property type="protein sequence ID" value="ADQ17604.1"/>
    <property type="molecule type" value="Genomic_DNA"/>
</dbReference>
<keyword evidence="5 16" id="KW-0820">tRNA-binding</keyword>
<keyword evidence="21" id="KW-1185">Reference proteome</keyword>
<dbReference type="CDD" id="cd00769">
    <property type="entry name" value="PheRS_beta_core"/>
    <property type="match status" value="1"/>
</dbReference>
<dbReference type="eggNOG" id="COG0073">
    <property type="taxonomic scope" value="Bacteria"/>
</dbReference>
<evidence type="ECO:0000256" key="11">
    <source>
        <dbReference type="ARBA" id="ARBA00022884"/>
    </source>
</evidence>
<dbReference type="InterPro" id="IPR004532">
    <property type="entry name" value="Phe-tRNA-ligase_IIc_bsu_bact"/>
</dbReference>
<evidence type="ECO:0000256" key="8">
    <source>
        <dbReference type="ARBA" id="ARBA00022741"/>
    </source>
</evidence>
<keyword evidence="10 15" id="KW-0460">Magnesium</keyword>
<feature type="domain" description="B5" evidence="19">
    <location>
        <begin position="406"/>
        <end position="482"/>
    </location>
</feature>
<dbReference type="Gene3D" id="3.30.56.10">
    <property type="match status" value="2"/>
</dbReference>
<dbReference type="HOGENOM" id="CLU_016891_0_0_10"/>
<dbReference type="SUPFAM" id="SSF46955">
    <property type="entry name" value="Putative DNA-binding domain"/>
    <property type="match status" value="1"/>
</dbReference>
<dbReference type="Pfam" id="PF03484">
    <property type="entry name" value="B5"/>
    <property type="match status" value="1"/>
</dbReference>
<dbReference type="Pfam" id="PF01588">
    <property type="entry name" value="tRNA_bind"/>
    <property type="match status" value="1"/>
</dbReference>
<dbReference type="InterPro" id="IPR005146">
    <property type="entry name" value="B3/B4_tRNA-bd"/>
</dbReference>
<evidence type="ECO:0000256" key="15">
    <source>
        <dbReference type="HAMAP-Rule" id="MF_00283"/>
    </source>
</evidence>
<dbReference type="Gene3D" id="2.40.50.140">
    <property type="entry name" value="Nucleic acid-binding proteins"/>
    <property type="match status" value="1"/>
</dbReference>
<dbReference type="eggNOG" id="COG0072">
    <property type="taxonomic scope" value="Bacteria"/>
</dbReference>
<evidence type="ECO:0000256" key="1">
    <source>
        <dbReference type="ARBA" id="ARBA00004496"/>
    </source>
</evidence>
<dbReference type="RefSeq" id="WP_013408652.1">
    <property type="nucleotide sequence ID" value="NC_014655.1"/>
</dbReference>
<dbReference type="FunFam" id="3.30.70.380:FF:000001">
    <property type="entry name" value="Phenylalanine--tRNA ligase beta subunit"/>
    <property type="match status" value="1"/>
</dbReference>
<dbReference type="PROSITE" id="PS51447">
    <property type="entry name" value="FDX_ACB"/>
    <property type="match status" value="1"/>
</dbReference>
<proteinExistence type="inferred from homology"/>
<evidence type="ECO:0000313" key="20">
    <source>
        <dbReference type="EMBL" id="ADQ17604.1"/>
    </source>
</evidence>
<dbReference type="CDD" id="cd02796">
    <property type="entry name" value="tRNA_bind_bactPheRS"/>
    <property type="match status" value="1"/>
</dbReference>